<evidence type="ECO:0000313" key="1">
    <source>
        <dbReference type="EMBL" id="KAK2718879.1"/>
    </source>
</evidence>
<dbReference type="Proteomes" id="UP001187531">
    <property type="component" value="Unassembled WGS sequence"/>
</dbReference>
<gene>
    <name evidence="1" type="ORF">QYM36_006027</name>
</gene>
<dbReference type="EMBL" id="JAVRJZ010000009">
    <property type="protein sequence ID" value="KAK2718879.1"/>
    <property type="molecule type" value="Genomic_DNA"/>
</dbReference>
<evidence type="ECO:0000313" key="2">
    <source>
        <dbReference type="Proteomes" id="UP001187531"/>
    </source>
</evidence>
<sequence>SSLKQKLAALEKKILIGGKYLLEKAEKQEKLLEAARMELEERRSQESILSRQILEKE</sequence>
<protein>
    <submittedName>
        <fullName evidence="1">Uncharacterized protein</fullName>
    </submittedName>
</protein>
<proteinExistence type="predicted"/>
<keyword evidence="2" id="KW-1185">Reference proteome</keyword>
<organism evidence="1 2">
    <name type="scientific">Artemia franciscana</name>
    <name type="common">Brine shrimp</name>
    <name type="synonym">Artemia sanfranciscana</name>
    <dbReference type="NCBI Taxonomy" id="6661"/>
    <lineage>
        <taxon>Eukaryota</taxon>
        <taxon>Metazoa</taxon>
        <taxon>Ecdysozoa</taxon>
        <taxon>Arthropoda</taxon>
        <taxon>Crustacea</taxon>
        <taxon>Branchiopoda</taxon>
        <taxon>Anostraca</taxon>
        <taxon>Artemiidae</taxon>
        <taxon>Artemia</taxon>
    </lineage>
</organism>
<comment type="caution">
    <text evidence="1">The sequence shown here is derived from an EMBL/GenBank/DDBJ whole genome shotgun (WGS) entry which is preliminary data.</text>
</comment>
<feature type="non-terminal residue" evidence="1">
    <location>
        <position position="57"/>
    </location>
</feature>
<accession>A0AA88I025</accession>
<reference evidence="1" key="1">
    <citation type="submission" date="2023-07" db="EMBL/GenBank/DDBJ databases">
        <title>Chromosome-level genome assembly of Artemia franciscana.</title>
        <authorList>
            <person name="Jo E."/>
        </authorList>
    </citation>
    <scope>NUCLEOTIDE SEQUENCE</scope>
    <source>
        <tissue evidence="1">Whole body</tissue>
    </source>
</reference>
<dbReference type="AlphaFoldDB" id="A0AA88I025"/>
<feature type="non-terminal residue" evidence="1">
    <location>
        <position position="1"/>
    </location>
</feature>
<name>A0AA88I025_ARTSF</name>